<keyword evidence="3" id="KW-0560">Oxidoreductase</keyword>
<dbReference type="InterPro" id="IPR018170">
    <property type="entry name" value="Aldo/ket_reductase_CS"/>
</dbReference>
<proteinExistence type="inferred from homology"/>
<evidence type="ECO:0000256" key="3">
    <source>
        <dbReference type="ARBA" id="ARBA00023002"/>
    </source>
</evidence>
<dbReference type="PROSITE" id="PS00063">
    <property type="entry name" value="ALDOKETO_REDUCTASE_3"/>
    <property type="match status" value="1"/>
</dbReference>
<keyword evidence="6" id="KW-1185">Reference proteome</keyword>
<name>A0ABR6U5S5_9ACTN</name>
<dbReference type="InterPro" id="IPR036812">
    <property type="entry name" value="NAD(P)_OxRdtase_dom_sf"/>
</dbReference>
<dbReference type="Gene3D" id="3.20.20.100">
    <property type="entry name" value="NADP-dependent oxidoreductase domain"/>
    <property type="match status" value="1"/>
</dbReference>
<dbReference type="PROSITE" id="PS00798">
    <property type="entry name" value="ALDOKETO_REDUCTASE_1"/>
    <property type="match status" value="1"/>
</dbReference>
<dbReference type="InterPro" id="IPR023210">
    <property type="entry name" value="NADP_OxRdtase_dom"/>
</dbReference>
<accession>A0ABR6U5S5</accession>
<dbReference type="CDD" id="cd19132">
    <property type="entry name" value="AKR_AKR5D1_E1"/>
    <property type="match status" value="1"/>
</dbReference>
<evidence type="ECO:0000313" key="6">
    <source>
        <dbReference type="Proteomes" id="UP000604001"/>
    </source>
</evidence>
<reference evidence="5 6" key="1">
    <citation type="submission" date="2020-08" db="EMBL/GenBank/DDBJ databases">
        <title>novel species in genus Nocardioides.</title>
        <authorList>
            <person name="Zhang G."/>
        </authorList>
    </citation>
    <scope>NUCLEOTIDE SEQUENCE [LARGE SCALE GENOMIC DNA]</scope>
    <source>
        <strain evidence="5 6">SC8A-24</strain>
    </source>
</reference>
<dbReference type="PANTHER" id="PTHR43827:SF3">
    <property type="entry name" value="NADP-DEPENDENT OXIDOREDUCTASE DOMAIN-CONTAINING PROTEIN"/>
    <property type="match status" value="1"/>
</dbReference>
<evidence type="ECO:0000256" key="1">
    <source>
        <dbReference type="ARBA" id="ARBA00007905"/>
    </source>
</evidence>
<sequence length="279" mass="30468">MSGLPVHTLNDGTTLPAIGFGTYPLKGEECVTAVQSAIEAGYRLIDTAVNYGNEGEVGEAIRRSGVPREELVVTSKLPGRAHAYDDAVASVRGSLDALGLDRIDLHLIHWPNPRVGRYVDAYRALVDLRAEGLVRTVGVSNFTEEHLLRVIDATGVTPAVNQVELHPYFPQVGMRAVHERLGIRTESWSPLGKRQAPFDEPPVAEAAERHGVTPGQVILRWQLQLGNVPVPKSATPERQRQNLDVLDFELADDEVAAITALGRPDGRLFDGDPDTHEEM</sequence>
<dbReference type="InterPro" id="IPR020471">
    <property type="entry name" value="AKR"/>
</dbReference>
<gene>
    <name evidence="5" type="ORF">H7344_03290</name>
</gene>
<dbReference type="PROSITE" id="PS00062">
    <property type="entry name" value="ALDOKETO_REDUCTASE_2"/>
    <property type="match status" value="1"/>
</dbReference>
<dbReference type="PRINTS" id="PR00069">
    <property type="entry name" value="ALDKETRDTASE"/>
</dbReference>
<keyword evidence="2" id="KW-0521">NADP</keyword>
<evidence type="ECO:0000313" key="5">
    <source>
        <dbReference type="EMBL" id="MBC2959319.1"/>
    </source>
</evidence>
<comment type="caution">
    <text evidence="5">The sequence shown here is derived from an EMBL/GenBank/DDBJ whole genome shotgun (WGS) entry which is preliminary data.</text>
</comment>
<evidence type="ECO:0000256" key="2">
    <source>
        <dbReference type="ARBA" id="ARBA00022857"/>
    </source>
</evidence>
<evidence type="ECO:0000259" key="4">
    <source>
        <dbReference type="Pfam" id="PF00248"/>
    </source>
</evidence>
<dbReference type="EMBL" id="JACMYC010000001">
    <property type="protein sequence ID" value="MBC2959319.1"/>
    <property type="molecule type" value="Genomic_DNA"/>
</dbReference>
<dbReference type="PANTHER" id="PTHR43827">
    <property type="entry name" value="2,5-DIKETO-D-GLUCONIC ACID REDUCTASE"/>
    <property type="match status" value="1"/>
</dbReference>
<organism evidence="5 6">
    <name type="scientific">Nocardioides deserti</name>
    <dbReference type="NCBI Taxonomy" id="1588644"/>
    <lineage>
        <taxon>Bacteria</taxon>
        <taxon>Bacillati</taxon>
        <taxon>Actinomycetota</taxon>
        <taxon>Actinomycetes</taxon>
        <taxon>Propionibacteriales</taxon>
        <taxon>Nocardioidaceae</taxon>
        <taxon>Nocardioides</taxon>
    </lineage>
</organism>
<dbReference type="PIRSF" id="PIRSF000097">
    <property type="entry name" value="AKR"/>
    <property type="match status" value="1"/>
</dbReference>
<dbReference type="Proteomes" id="UP000604001">
    <property type="component" value="Unassembled WGS sequence"/>
</dbReference>
<feature type="domain" description="NADP-dependent oxidoreductase" evidence="4">
    <location>
        <begin position="18"/>
        <end position="193"/>
    </location>
</feature>
<feature type="domain" description="NADP-dependent oxidoreductase" evidence="4">
    <location>
        <begin position="204"/>
        <end position="261"/>
    </location>
</feature>
<protein>
    <submittedName>
        <fullName evidence="5">Aldo/keto reductase</fullName>
    </submittedName>
</protein>
<comment type="similarity">
    <text evidence="1">Belongs to the aldo/keto reductase family.</text>
</comment>
<dbReference type="SUPFAM" id="SSF51430">
    <property type="entry name" value="NAD(P)-linked oxidoreductase"/>
    <property type="match status" value="1"/>
</dbReference>
<dbReference type="Pfam" id="PF00248">
    <property type="entry name" value="Aldo_ket_red"/>
    <property type="match status" value="2"/>
</dbReference>